<accession>A0A1I3T8U4</accession>
<keyword evidence="2" id="KW-1185">Reference proteome</keyword>
<dbReference type="RefSeq" id="WP_090842477.1">
    <property type="nucleotide sequence ID" value="NZ_FORM01000018.1"/>
</dbReference>
<name>A0A1I3T8U4_9FLAO</name>
<protein>
    <submittedName>
        <fullName evidence="1">Uncharacterized protein</fullName>
    </submittedName>
</protein>
<evidence type="ECO:0000313" key="1">
    <source>
        <dbReference type="EMBL" id="SFJ67598.1"/>
    </source>
</evidence>
<proteinExistence type="predicted"/>
<dbReference type="EMBL" id="FORM01000018">
    <property type="protein sequence ID" value="SFJ67598.1"/>
    <property type="molecule type" value="Genomic_DNA"/>
</dbReference>
<reference evidence="2" key="1">
    <citation type="submission" date="2016-10" db="EMBL/GenBank/DDBJ databases">
        <authorList>
            <person name="Varghese N."/>
            <person name="Submissions S."/>
        </authorList>
    </citation>
    <scope>NUCLEOTIDE SEQUENCE [LARGE SCALE GENOMIC DNA]</scope>
    <source>
        <strain evidence="2">DSM 28881</strain>
    </source>
</reference>
<sequence length="505" mass="58966">MNEDENWIEELTSSIIEESDKILFEETAGCFLTDNLRASYIMSWISIIESLKRKIKLFSNLGDSRATSAYEKIEDYEDKKKSTDRLIFEESKNCGIIDNTDLSTINYLWEQRCLFAHPYNKKPEKDEVKHIIRQSIKLVLGKELLYNKDYLTELAENITNKPFFLPTETDRIRNFAKTTIARTPKELHPFLFKTLLFKISQVSKNEDKTSELKKLHYYLVELFISTPLSIEDASWSLENRVTKFPYECFIGFVHTETWEKFPLRIQEMLISYLDNEKDETRLNKLKSITVKLIEDNKLESVLKLKYFEKLDNTYFDSAINSYGETNAMFSRVKSELESWQYEQQGPVADYLKEEIGRNFVNSLNPDNQFYLGRLIKACASSGSWKTQYLLSSISNNSDSYPNNILAGIAYTSFVAFNDSFRLDNDSLLKAIKLLDKIKIDIQNSTYEKIKTVVNEYNPDEFDKMVYSEQSIISLTTKINELNKEWNGNHNESFNSTMALIQENFA</sequence>
<gene>
    <name evidence="1" type="ORF">SAMN05443431_1181</name>
</gene>
<dbReference type="Proteomes" id="UP000199559">
    <property type="component" value="Unassembled WGS sequence"/>
</dbReference>
<evidence type="ECO:0000313" key="2">
    <source>
        <dbReference type="Proteomes" id="UP000199559"/>
    </source>
</evidence>
<organism evidence="1 2">
    <name type="scientific">Olleya namhaensis</name>
    <dbReference type="NCBI Taxonomy" id="1144750"/>
    <lineage>
        <taxon>Bacteria</taxon>
        <taxon>Pseudomonadati</taxon>
        <taxon>Bacteroidota</taxon>
        <taxon>Flavobacteriia</taxon>
        <taxon>Flavobacteriales</taxon>
        <taxon>Flavobacteriaceae</taxon>
    </lineage>
</organism>
<dbReference type="AlphaFoldDB" id="A0A1I3T8U4"/>